<sequence>MSPSLMLIMSPGTNRAASSSLHFPSLRTFVLGARPAINAAAAFPALFSSMKLIVELMISNTTIPTNSFHHPRKRIPHEAQEFEQLAFFLLFELVVAEDFQSVSAFLFRETIFCTFERNEYFFHWYTLLRT</sequence>
<accession>A0A834T4F5</accession>
<protein>
    <submittedName>
        <fullName evidence="1">Uncharacterized protein</fullName>
    </submittedName>
</protein>
<gene>
    <name evidence="1" type="ORF">G2W53_028439</name>
</gene>
<dbReference type="Proteomes" id="UP000634136">
    <property type="component" value="Unassembled WGS sequence"/>
</dbReference>
<evidence type="ECO:0000313" key="2">
    <source>
        <dbReference type="Proteomes" id="UP000634136"/>
    </source>
</evidence>
<dbReference type="AlphaFoldDB" id="A0A834T4F5"/>
<proteinExistence type="predicted"/>
<reference evidence="1" key="1">
    <citation type="submission" date="2020-09" db="EMBL/GenBank/DDBJ databases">
        <title>Genome-Enabled Discovery of Anthraquinone Biosynthesis in Senna tora.</title>
        <authorList>
            <person name="Kang S.-H."/>
            <person name="Pandey R.P."/>
            <person name="Lee C.-M."/>
            <person name="Sim J.-S."/>
            <person name="Jeong J.-T."/>
            <person name="Choi B.-S."/>
            <person name="Jung M."/>
            <person name="Ginzburg D."/>
            <person name="Zhao K."/>
            <person name="Won S.Y."/>
            <person name="Oh T.-J."/>
            <person name="Yu Y."/>
            <person name="Kim N.-H."/>
            <person name="Lee O.R."/>
            <person name="Lee T.-H."/>
            <person name="Bashyal P."/>
            <person name="Kim T.-S."/>
            <person name="Lee W.-H."/>
            <person name="Kawkins C."/>
            <person name="Kim C.-K."/>
            <person name="Kim J.S."/>
            <person name="Ahn B.O."/>
            <person name="Rhee S.Y."/>
            <person name="Sohng J.K."/>
        </authorList>
    </citation>
    <scope>NUCLEOTIDE SEQUENCE</scope>
    <source>
        <tissue evidence="1">Leaf</tissue>
    </source>
</reference>
<dbReference type="EMBL" id="JAAIUW010000009">
    <property type="protein sequence ID" value="KAF7814470.1"/>
    <property type="molecule type" value="Genomic_DNA"/>
</dbReference>
<keyword evidence="2" id="KW-1185">Reference proteome</keyword>
<evidence type="ECO:0000313" key="1">
    <source>
        <dbReference type="EMBL" id="KAF7814470.1"/>
    </source>
</evidence>
<comment type="caution">
    <text evidence="1">The sequence shown here is derived from an EMBL/GenBank/DDBJ whole genome shotgun (WGS) entry which is preliminary data.</text>
</comment>
<organism evidence="1 2">
    <name type="scientific">Senna tora</name>
    <dbReference type="NCBI Taxonomy" id="362788"/>
    <lineage>
        <taxon>Eukaryota</taxon>
        <taxon>Viridiplantae</taxon>
        <taxon>Streptophyta</taxon>
        <taxon>Embryophyta</taxon>
        <taxon>Tracheophyta</taxon>
        <taxon>Spermatophyta</taxon>
        <taxon>Magnoliopsida</taxon>
        <taxon>eudicotyledons</taxon>
        <taxon>Gunneridae</taxon>
        <taxon>Pentapetalae</taxon>
        <taxon>rosids</taxon>
        <taxon>fabids</taxon>
        <taxon>Fabales</taxon>
        <taxon>Fabaceae</taxon>
        <taxon>Caesalpinioideae</taxon>
        <taxon>Cassia clade</taxon>
        <taxon>Senna</taxon>
    </lineage>
</organism>
<name>A0A834T4F5_9FABA</name>